<accession>A0ACB8DY56</accession>
<name>A0ACB8DY56_DERSI</name>
<evidence type="ECO:0000313" key="2">
    <source>
        <dbReference type="Proteomes" id="UP000821865"/>
    </source>
</evidence>
<evidence type="ECO:0000313" key="1">
    <source>
        <dbReference type="EMBL" id="KAH7979211.1"/>
    </source>
</evidence>
<organism evidence="1 2">
    <name type="scientific">Dermacentor silvarum</name>
    <name type="common">Tick</name>
    <dbReference type="NCBI Taxonomy" id="543639"/>
    <lineage>
        <taxon>Eukaryota</taxon>
        <taxon>Metazoa</taxon>
        <taxon>Ecdysozoa</taxon>
        <taxon>Arthropoda</taxon>
        <taxon>Chelicerata</taxon>
        <taxon>Arachnida</taxon>
        <taxon>Acari</taxon>
        <taxon>Parasitiformes</taxon>
        <taxon>Ixodida</taxon>
        <taxon>Ixodoidea</taxon>
        <taxon>Ixodidae</taxon>
        <taxon>Rhipicephalinae</taxon>
        <taxon>Dermacentor</taxon>
    </lineage>
</organism>
<protein>
    <submittedName>
        <fullName evidence="1">Uncharacterized protein</fullName>
    </submittedName>
</protein>
<gene>
    <name evidence="1" type="ORF">HPB49_008640</name>
</gene>
<reference evidence="1" key="1">
    <citation type="submission" date="2020-05" db="EMBL/GenBank/DDBJ databases">
        <title>Large-scale comparative analyses of tick genomes elucidate their genetic diversity and vector capacities.</title>
        <authorList>
            <person name="Jia N."/>
            <person name="Wang J."/>
            <person name="Shi W."/>
            <person name="Du L."/>
            <person name="Sun Y."/>
            <person name="Zhan W."/>
            <person name="Jiang J."/>
            <person name="Wang Q."/>
            <person name="Zhang B."/>
            <person name="Ji P."/>
            <person name="Sakyi L.B."/>
            <person name="Cui X."/>
            <person name="Yuan T."/>
            <person name="Jiang B."/>
            <person name="Yang W."/>
            <person name="Lam T.T.-Y."/>
            <person name="Chang Q."/>
            <person name="Ding S."/>
            <person name="Wang X."/>
            <person name="Zhu J."/>
            <person name="Ruan X."/>
            <person name="Zhao L."/>
            <person name="Wei J."/>
            <person name="Que T."/>
            <person name="Du C."/>
            <person name="Cheng J."/>
            <person name="Dai P."/>
            <person name="Han X."/>
            <person name="Huang E."/>
            <person name="Gao Y."/>
            <person name="Liu J."/>
            <person name="Shao H."/>
            <person name="Ye R."/>
            <person name="Li L."/>
            <person name="Wei W."/>
            <person name="Wang X."/>
            <person name="Wang C."/>
            <person name="Yang T."/>
            <person name="Huo Q."/>
            <person name="Li W."/>
            <person name="Guo W."/>
            <person name="Chen H."/>
            <person name="Zhou L."/>
            <person name="Ni X."/>
            <person name="Tian J."/>
            <person name="Zhou Y."/>
            <person name="Sheng Y."/>
            <person name="Liu T."/>
            <person name="Pan Y."/>
            <person name="Xia L."/>
            <person name="Li J."/>
            <person name="Zhao F."/>
            <person name="Cao W."/>
        </authorList>
    </citation>
    <scope>NUCLEOTIDE SEQUENCE</scope>
    <source>
        <strain evidence="1">Dsil-2018</strain>
    </source>
</reference>
<keyword evidence="2" id="KW-1185">Reference proteome</keyword>
<dbReference type="Proteomes" id="UP000821865">
    <property type="component" value="Chromosome 1"/>
</dbReference>
<sequence length="314" mass="34140">MGHVWLLAAAECLTQLSLEGVVAAIKEGRKLHVKSTEALLPLRSYSVARTDTADRQPGSDHRSDHDKSCKQRSRSGSGNRRKRRVDPMCQSMYGVYRSEPGTPTPKTAKVEVHPPYGGGTTNTRQQPRNIKQLILRASKMPHLPKADTKIVVRPRSGLNLAKVGGPAVTTAIFRATCIAREERALDTICTNNHQNIIVISTPNEANIAKVIRIEEVVGLTPPPQGQLGPHSNSEIFMDELPQTNKAGSAKAKSLTQHASKPTTQPKPDVILLQETAGSQASLPGYRDVPPSAPMDRGVTTLIRKSLVAVCRDIR</sequence>
<comment type="caution">
    <text evidence="1">The sequence shown here is derived from an EMBL/GenBank/DDBJ whole genome shotgun (WGS) entry which is preliminary data.</text>
</comment>
<proteinExistence type="predicted"/>
<dbReference type="EMBL" id="CM023470">
    <property type="protein sequence ID" value="KAH7979211.1"/>
    <property type="molecule type" value="Genomic_DNA"/>
</dbReference>